<dbReference type="InParanoid" id="K3WH08"/>
<proteinExistence type="predicted"/>
<dbReference type="InterPro" id="IPR036047">
    <property type="entry name" value="F-box-like_dom_sf"/>
</dbReference>
<dbReference type="EnsemblProtists" id="PYU1_T004249">
    <property type="protein sequence ID" value="PYU1_T004249"/>
    <property type="gene ID" value="PYU1_G004239"/>
</dbReference>
<dbReference type="eggNOG" id="ENOG502S60F">
    <property type="taxonomic scope" value="Eukaryota"/>
</dbReference>
<keyword evidence="2" id="KW-1185">Reference proteome</keyword>
<reference evidence="2" key="1">
    <citation type="journal article" date="2010" name="Genome Biol.">
        <title>Genome sequence of the necrotrophic plant pathogen Pythium ultimum reveals original pathogenicity mechanisms and effector repertoire.</title>
        <authorList>
            <person name="Levesque C.A."/>
            <person name="Brouwer H."/>
            <person name="Cano L."/>
            <person name="Hamilton J.P."/>
            <person name="Holt C."/>
            <person name="Huitema E."/>
            <person name="Raffaele S."/>
            <person name="Robideau G.P."/>
            <person name="Thines M."/>
            <person name="Win J."/>
            <person name="Zerillo M.M."/>
            <person name="Beakes G.W."/>
            <person name="Boore J.L."/>
            <person name="Busam D."/>
            <person name="Dumas B."/>
            <person name="Ferriera S."/>
            <person name="Fuerstenberg S.I."/>
            <person name="Gachon C.M."/>
            <person name="Gaulin E."/>
            <person name="Govers F."/>
            <person name="Grenville-Briggs L."/>
            <person name="Horner N."/>
            <person name="Hostetler J."/>
            <person name="Jiang R.H."/>
            <person name="Johnson J."/>
            <person name="Krajaejun T."/>
            <person name="Lin H."/>
            <person name="Meijer H.J."/>
            <person name="Moore B."/>
            <person name="Morris P."/>
            <person name="Phuntmart V."/>
            <person name="Puiu D."/>
            <person name="Shetty J."/>
            <person name="Stajich J.E."/>
            <person name="Tripathy S."/>
            <person name="Wawra S."/>
            <person name="van West P."/>
            <person name="Whitty B.R."/>
            <person name="Coutinho P.M."/>
            <person name="Henrissat B."/>
            <person name="Martin F."/>
            <person name="Thomas P.D."/>
            <person name="Tyler B.M."/>
            <person name="De Vries R.P."/>
            <person name="Kamoun S."/>
            <person name="Yandell M."/>
            <person name="Tisserat N."/>
            <person name="Buell C.R."/>
        </authorList>
    </citation>
    <scope>NUCLEOTIDE SEQUENCE</scope>
    <source>
        <strain evidence="2">DAOM:BR144</strain>
    </source>
</reference>
<dbReference type="HOGENOM" id="CLU_1450384_0_0_1"/>
<accession>K3WH08</accession>
<dbReference type="Proteomes" id="UP000019132">
    <property type="component" value="Unassembled WGS sequence"/>
</dbReference>
<dbReference type="EMBL" id="GL376567">
    <property type="status" value="NOT_ANNOTATED_CDS"/>
    <property type="molecule type" value="Genomic_DNA"/>
</dbReference>
<organism evidence="1 2">
    <name type="scientific">Globisporangium ultimum (strain ATCC 200006 / CBS 805.95 / DAOM BR144)</name>
    <name type="common">Pythium ultimum</name>
    <dbReference type="NCBI Taxonomy" id="431595"/>
    <lineage>
        <taxon>Eukaryota</taxon>
        <taxon>Sar</taxon>
        <taxon>Stramenopiles</taxon>
        <taxon>Oomycota</taxon>
        <taxon>Peronosporomycetes</taxon>
        <taxon>Pythiales</taxon>
        <taxon>Pythiaceae</taxon>
        <taxon>Globisporangium</taxon>
    </lineage>
</organism>
<dbReference type="Gene3D" id="1.20.1280.50">
    <property type="match status" value="1"/>
</dbReference>
<sequence length="196" mass="22430">MDFSLPLEAHGVTHNRAPSSSSSSPTSTALIVHPLSLFNTVRSPTCGQDLLIKYNLQLQEMQQLYEQQQRAAAMDADAKPRRRACLLEFTCDENVRSILGYLDGASLAATQRVNRYFHQLSGDDMYWYNLCKAEWAIAPEQLQTRPASYQALYKFACQSLKKMIREFFEEQCLSSMQKSFRIPRDTALMIARRSVF</sequence>
<evidence type="ECO:0000313" key="1">
    <source>
        <dbReference type="EnsemblProtists" id="PYU1_T004249"/>
    </source>
</evidence>
<dbReference type="VEuPathDB" id="FungiDB:PYU1_G004239"/>
<reference evidence="2" key="2">
    <citation type="submission" date="2010-04" db="EMBL/GenBank/DDBJ databases">
        <authorList>
            <person name="Buell R."/>
            <person name="Hamilton J."/>
            <person name="Hostetler J."/>
        </authorList>
    </citation>
    <scope>NUCLEOTIDE SEQUENCE [LARGE SCALE GENOMIC DNA]</scope>
    <source>
        <strain evidence="2">DAOM:BR144</strain>
    </source>
</reference>
<protein>
    <recommendedName>
        <fullName evidence="3">F-box domain-containing protein</fullName>
    </recommendedName>
</protein>
<dbReference type="STRING" id="431595.K3WH08"/>
<name>K3WH08_GLOUD</name>
<reference evidence="1" key="3">
    <citation type="submission" date="2015-02" db="UniProtKB">
        <authorList>
            <consortium name="EnsemblProtists"/>
        </authorList>
    </citation>
    <scope>IDENTIFICATION</scope>
    <source>
        <strain evidence="1">DAOM BR144</strain>
    </source>
</reference>
<evidence type="ECO:0008006" key="3">
    <source>
        <dbReference type="Google" id="ProtNLM"/>
    </source>
</evidence>
<evidence type="ECO:0000313" key="2">
    <source>
        <dbReference type="Proteomes" id="UP000019132"/>
    </source>
</evidence>
<dbReference type="AlphaFoldDB" id="K3WH08"/>
<dbReference type="SUPFAM" id="SSF81383">
    <property type="entry name" value="F-box domain"/>
    <property type="match status" value="1"/>
</dbReference>